<dbReference type="GO" id="GO:0016491">
    <property type="term" value="F:oxidoreductase activity"/>
    <property type="evidence" value="ECO:0007669"/>
    <property type="project" value="UniProtKB-KW"/>
</dbReference>
<evidence type="ECO:0000313" key="5">
    <source>
        <dbReference type="Proteomes" id="UP000294581"/>
    </source>
</evidence>
<dbReference type="OrthoDB" id="9768836at2"/>
<evidence type="ECO:0000259" key="2">
    <source>
        <dbReference type="Pfam" id="PF01408"/>
    </source>
</evidence>
<sequence length="358" mass="40022">MSTRDGMNYAPQGKPNPVCEKGEFRFAAIGLDHGHIYGMCNGLIEAGGELVWVYDPDEAKVNAFRTKYPDVKVARSEDQVLDDSSIHTIAGAKIPSARADLGIRVMKHGKDYFTDKAPLTTLEQLQQVRETVAQTGRRYNVYYSERLHVECAVFAGQLVQDGAIGRVVQVIGMGPHRMNLSSRPDWFFRRSRYGGILCDIGSHQIEQFLFFTGARDATLISSKIANYNHKQYPEFEDFGDATFIADNGATNYFRVDWFTPDGLGTWGDGRTFLLGTKGYIELRKYIDVGRDPSGSHLYLVNDEGEFHIPVEGKVGYPFFGQLILDCLNRTEHAMTQEHALKAAELSVLAQMNATVVES</sequence>
<dbReference type="PANTHER" id="PTHR43818:SF11">
    <property type="entry name" value="BCDNA.GH03377"/>
    <property type="match status" value="1"/>
</dbReference>
<evidence type="ECO:0000313" key="4">
    <source>
        <dbReference type="EMBL" id="TDY42173.1"/>
    </source>
</evidence>
<dbReference type="InterPro" id="IPR036291">
    <property type="entry name" value="NAD(P)-bd_dom_sf"/>
</dbReference>
<dbReference type="SUPFAM" id="SSF55347">
    <property type="entry name" value="Glyceraldehyde-3-phosphate dehydrogenase-like, C-terminal domain"/>
    <property type="match status" value="1"/>
</dbReference>
<dbReference type="AlphaFoldDB" id="A0A4R8LGD0"/>
<feature type="domain" description="Gfo/Idh/MocA-like oxidoreductase N-terminal" evidence="2">
    <location>
        <begin position="47"/>
        <end position="143"/>
    </location>
</feature>
<keyword evidence="1" id="KW-0560">Oxidoreductase</keyword>
<dbReference type="GO" id="GO:0000166">
    <property type="term" value="F:nucleotide binding"/>
    <property type="evidence" value="ECO:0007669"/>
    <property type="project" value="InterPro"/>
</dbReference>
<dbReference type="PANTHER" id="PTHR43818">
    <property type="entry name" value="BCDNA.GH03377"/>
    <property type="match status" value="1"/>
</dbReference>
<protein>
    <submittedName>
        <fullName evidence="4">Putative dehydrogenase</fullName>
    </submittedName>
</protein>
<name>A0A4R8LGD0_9BACL</name>
<accession>A0A4R8LGD0</accession>
<dbReference type="EMBL" id="SORF01000017">
    <property type="protein sequence ID" value="TDY42173.1"/>
    <property type="molecule type" value="Genomic_DNA"/>
</dbReference>
<keyword evidence="5" id="KW-1185">Reference proteome</keyword>
<dbReference type="InterPro" id="IPR055170">
    <property type="entry name" value="GFO_IDH_MocA-like_dom"/>
</dbReference>
<dbReference type="Proteomes" id="UP000294581">
    <property type="component" value="Unassembled WGS sequence"/>
</dbReference>
<proteinExistence type="predicted"/>
<gene>
    <name evidence="4" type="ORF">C7445_11722</name>
</gene>
<dbReference type="Gene3D" id="3.30.360.10">
    <property type="entry name" value="Dihydrodipicolinate Reductase, domain 2"/>
    <property type="match status" value="1"/>
</dbReference>
<feature type="domain" description="GFO/IDH/MocA-like oxidoreductase" evidence="3">
    <location>
        <begin position="156"/>
        <end position="281"/>
    </location>
</feature>
<comment type="caution">
    <text evidence="4">The sequence shown here is derived from an EMBL/GenBank/DDBJ whole genome shotgun (WGS) entry which is preliminary data.</text>
</comment>
<dbReference type="Gene3D" id="3.40.50.720">
    <property type="entry name" value="NAD(P)-binding Rossmann-like Domain"/>
    <property type="match status" value="1"/>
</dbReference>
<dbReference type="InterPro" id="IPR000683">
    <property type="entry name" value="Gfo/Idh/MocA-like_OxRdtase_N"/>
</dbReference>
<organism evidence="4 5">
    <name type="scientific">Alicyclobacillus sacchari</name>
    <dbReference type="NCBI Taxonomy" id="392010"/>
    <lineage>
        <taxon>Bacteria</taxon>
        <taxon>Bacillati</taxon>
        <taxon>Bacillota</taxon>
        <taxon>Bacilli</taxon>
        <taxon>Bacillales</taxon>
        <taxon>Alicyclobacillaceae</taxon>
        <taxon>Alicyclobacillus</taxon>
    </lineage>
</organism>
<dbReference type="RefSeq" id="WP_134160949.1">
    <property type="nucleotide sequence ID" value="NZ_SORF01000017.1"/>
</dbReference>
<evidence type="ECO:0000259" key="3">
    <source>
        <dbReference type="Pfam" id="PF22725"/>
    </source>
</evidence>
<dbReference type="Pfam" id="PF22725">
    <property type="entry name" value="GFO_IDH_MocA_C3"/>
    <property type="match status" value="1"/>
</dbReference>
<dbReference type="Pfam" id="PF01408">
    <property type="entry name" value="GFO_IDH_MocA"/>
    <property type="match status" value="1"/>
</dbReference>
<dbReference type="InterPro" id="IPR050463">
    <property type="entry name" value="Gfo/Idh/MocA_oxidrdct_glycsds"/>
</dbReference>
<reference evidence="4 5" key="1">
    <citation type="submission" date="2019-03" db="EMBL/GenBank/DDBJ databases">
        <title>Genomic Encyclopedia of Type Strains, Phase IV (KMG-IV): sequencing the most valuable type-strain genomes for metagenomic binning, comparative biology and taxonomic classification.</title>
        <authorList>
            <person name="Goeker M."/>
        </authorList>
    </citation>
    <scope>NUCLEOTIDE SEQUENCE [LARGE SCALE GENOMIC DNA]</scope>
    <source>
        <strain evidence="4 5">DSM 17974</strain>
    </source>
</reference>
<dbReference type="SUPFAM" id="SSF51735">
    <property type="entry name" value="NAD(P)-binding Rossmann-fold domains"/>
    <property type="match status" value="1"/>
</dbReference>
<evidence type="ECO:0000256" key="1">
    <source>
        <dbReference type="ARBA" id="ARBA00023002"/>
    </source>
</evidence>